<protein>
    <submittedName>
        <fullName evidence="2">Uncharacterized protein</fullName>
    </submittedName>
</protein>
<proteinExistence type="predicted"/>
<keyword evidence="3" id="KW-1185">Reference proteome</keyword>
<dbReference type="Proteomes" id="UP001158045">
    <property type="component" value="Unassembled WGS sequence"/>
</dbReference>
<sequence length="189" mass="20807">MNILDELMPLGSVKLTNVKNDTNISLGKGWSYRYEVGDVNMPGNNDHIHLFKTNGSQEYSQNDNGSPKGGPKGGSGPSKKAKKLLKEKTGWDWDAKEQEWLNKIEINGSELGDYVIVYPDGTEMNTRFFPFSMLAILPTDEVIIKMYAEGGTGGQSTSGDIDVYFTPSLMPVPVLQFSPVPSFVSIFGF</sequence>
<evidence type="ECO:0000313" key="3">
    <source>
        <dbReference type="Proteomes" id="UP001158045"/>
    </source>
</evidence>
<organism evidence="2 3">
    <name type="scientific">Fusibacter bizertensis</name>
    <dbReference type="NCBI Taxonomy" id="1488331"/>
    <lineage>
        <taxon>Bacteria</taxon>
        <taxon>Bacillati</taxon>
        <taxon>Bacillota</taxon>
        <taxon>Clostridia</taxon>
        <taxon>Eubacteriales</taxon>
        <taxon>Eubacteriales Family XII. Incertae Sedis</taxon>
        <taxon>Fusibacter</taxon>
    </lineage>
</organism>
<gene>
    <name evidence="2" type="ORF">QE109_05255</name>
</gene>
<dbReference type="EMBL" id="JARYZI010000002">
    <property type="protein sequence ID" value="MDH8677542.1"/>
    <property type="molecule type" value="Genomic_DNA"/>
</dbReference>
<feature type="region of interest" description="Disordered" evidence="1">
    <location>
        <begin position="56"/>
        <end position="81"/>
    </location>
</feature>
<name>A0ABT6NAU6_9FIRM</name>
<reference evidence="2 3" key="1">
    <citation type="submission" date="2023-04" db="EMBL/GenBank/DDBJ databases">
        <title>Fusibacter bizertensis strain WBS, isolated from littoral bottom sediments of the Arctic seas - biochemical and genomic analysis.</title>
        <authorList>
            <person name="Brioukhanov A.L."/>
        </authorList>
    </citation>
    <scope>NUCLEOTIDE SEQUENCE [LARGE SCALE GENOMIC DNA]</scope>
    <source>
        <strain evidence="2 3">WBS</strain>
    </source>
</reference>
<accession>A0ABT6NAU6</accession>
<feature type="compositionally biased region" description="Gly residues" evidence="1">
    <location>
        <begin position="67"/>
        <end position="76"/>
    </location>
</feature>
<evidence type="ECO:0000256" key="1">
    <source>
        <dbReference type="SAM" id="MobiDB-lite"/>
    </source>
</evidence>
<dbReference type="RefSeq" id="WP_281093355.1">
    <property type="nucleotide sequence ID" value="NZ_JARYZI010000002.1"/>
</dbReference>
<comment type="caution">
    <text evidence="2">The sequence shown here is derived from an EMBL/GenBank/DDBJ whole genome shotgun (WGS) entry which is preliminary data.</text>
</comment>
<evidence type="ECO:0000313" key="2">
    <source>
        <dbReference type="EMBL" id="MDH8677542.1"/>
    </source>
</evidence>